<comment type="similarity">
    <text evidence="1">Belongs to the LOB domain-containing protein family.</text>
</comment>
<evidence type="ECO:0000259" key="3">
    <source>
        <dbReference type="Pfam" id="PF03101"/>
    </source>
</evidence>
<dbReference type="Proteomes" id="UP000634136">
    <property type="component" value="Unassembled WGS sequence"/>
</dbReference>
<comment type="caution">
    <text evidence="5">The sequence shown here is derived from an EMBL/GenBank/DDBJ whole genome shotgun (WGS) entry which is preliminary data.</text>
</comment>
<evidence type="ECO:0000313" key="5">
    <source>
        <dbReference type="EMBL" id="KAF7843486.1"/>
    </source>
</evidence>
<dbReference type="Pfam" id="PF03195">
    <property type="entry name" value="LOB"/>
    <property type="match status" value="1"/>
</dbReference>
<dbReference type="PANTHER" id="PTHR46328:SF34">
    <property type="entry name" value="PROTEIN FAR1-RELATED SEQUENCE 5-LIKE"/>
    <property type="match status" value="1"/>
</dbReference>
<dbReference type="PANTHER" id="PTHR46328">
    <property type="entry name" value="FAR-RED IMPAIRED RESPONSIVE (FAR1) FAMILY PROTEIN-RELATED"/>
    <property type="match status" value="1"/>
</dbReference>
<feature type="domain" description="LOB" evidence="4">
    <location>
        <begin position="7"/>
        <end position="53"/>
    </location>
</feature>
<dbReference type="InterPro" id="IPR004330">
    <property type="entry name" value="FAR1_DNA_bnd_dom"/>
</dbReference>
<evidence type="ECO:0000256" key="2">
    <source>
        <dbReference type="SAM" id="MobiDB-lite"/>
    </source>
</evidence>
<dbReference type="AlphaFoldDB" id="A0A834XGG5"/>
<protein>
    <submittedName>
        <fullName evidence="5">Protein FAR1-RELATED SEQUENCE 5-like</fullName>
    </submittedName>
</protein>
<gene>
    <name evidence="5" type="ORF">G2W53_000391</name>
</gene>
<name>A0A834XGG5_9FABA</name>
<feature type="domain" description="FAR1" evidence="3">
    <location>
        <begin position="324"/>
        <end position="376"/>
    </location>
</feature>
<dbReference type="Pfam" id="PF03101">
    <property type="entry name" value="FAR1"/>
    <property type="match status" value="1"/>
</dbReference>
<evidence type="ECO:0000259" key="4">
    <source>
        <dbReference type="Pfam" id="PF03195"/>
    </source>
</evidence>
<feature type="region of interest" description="Disordered" evidence="2">
    <location>
        <begin position="300"/>
        <end position="329"/>
    </location>
</feature>
<evidence type="ECO:0000313" key="6">
    <source>
        <dbReference type="Proteomes" id="UP000634136"/>
    </source>
</evidence>
<sequence length="643" mass="71629">MANQTTCPACNLQRGNCAPNCPSSALVTHRQFLNAHKQFGADNVAKILQRFHNNPIPPQNDEATRSSTVFYSDSDMLLLLRHQIVRLQYELDRVTQSLANFSSLSSYDQQLLIHRLRDQLNLYLNINNAAAASSSAAAVPPPVIYQEQRRLICSIVDQLNLYLDSNAIAASSSSAVPPQICEQQLRIHTAASAVPPPVHHNQPYYSHNFLDHNQELAPLMQPEAYIMIGDRQMNAAQDDLAYLMRWQLRNQNYGGGGGGGYNVGDELLCDPNDARNNNNNRRSASIDQLRIGADDQLVEQRSDDQRVQNQNQNENPVIHQDDNKKEGLRVKDKRDYLTVNPRQETRTDCKAKISLVLQDGKLRVKEFVEEHNHVLHTMQTAHMLASQQHVSEIQAHEIEPLPPFSPNFNDPFPNLQPNTNLALRVGSRRRRQLLPGGRINRNSITRNPYPNLRCLHRPSHLRLHLRFQNHSQRKSTRVPQIRLQSASRITVLRRHAPAPQNRSAQNRRRILPPVLESSRDPVADVDFVGEHGDRDWIVDKGDLLARVYGGEIEVESGVENRGGSDVEVREREGIDGEGRAVGAVDDVEGGAGDADEEEEDESEEEEPETECEAGSAAGVAVVVVVVGARTVGGLVGGGVALGL</sequence>
<feature type="region of interest" description="Disordered" evidence="2">
    <location>
        <begin position="571"/>
        <end position="615"/>
    </location>
</feature>
<dbReference type="EMBL" id="JAAIUW010000001">
    <property type="protein sequence ID" value="KAF7843486.1"/>
    <property type="molecule type" value="Genomic_DNA"/>
</dbReference>
<evidence type="ECO:0000256" key="1">
    <source>
        <dbReference type="ARBA" id="ARBA00005474"/>
    </source>
</evidence>
<feature type="compositionally biased region" description="Basic and acidic residues" evidence="2">
    <location>
        <begin position="319"/>
        <end position="329"/>
    </location>
</feature>
<feature type="compositionally biased region" description="Acidic residues" evidence="2">
    <location>
        <begin position="585"/>
        <end position="611"/>
    </location>
</feature>
<organism evidence="5 6">
    <name type="scientific">Senna tora</name>
    <dbReference type="NCBI Taxonomy" id="362788"/>
    <lineage>
        <taxon>Eukaryota</taxon>
        <taxon>Viridiplantae</taxon>
        <taxon>Streptophyta</taxon>
        <taxon>Embryophyta</taxon>
        <taxon>Tracheophyta</taxon>
        <taxon>Spermatophyta</taxon>
        <taxon>Magnoliopsida</taxon>
        <taxon>eudicotyledons</taxon>
        <taxon>Gunneridae</taxon>
        <taxon>Pentapetalae</taxon>
        <taxon>rosids</taxon>
        <taxon>fabids</taxon>
        <taxon>Fabales</taxon>
        <taxon>Fabaceae</taxon>
        <taxon>Caesalpinioideae</taxon>
        <taxon>Cassia clade</taxon>
        <taxon>Senna</taxon>
    </lineage>
</organism>
<keyword evidence="6" id="KW-1185">Reference proteome</keyword>
<accession>A0A834XGG5</accession>
<reference evidence="5" key="1">
    <citation type="submission" date="2020-09" db="EMBL/GenBank/DDBJ databases">
        <title>Genome-Enabled Discovery of Anthraquinone Biosynthesis in Senna tora.</title>
        <authorList>
            <person name="Kang S.-H."/>
            <person name="Pandey R.P."/>
            <person name="Lee C.-M."/>
            <person name="Sim J.-S."/>
            <person name="Jeong J.-T."/>
            <person name="Choi B.-S."/>
            <person name="Jung M."/>
            <person name="Ginzburg D."/>
            <person name="Zhao K."/>
            <person name="Won S.Y."/>
            <person name="Oh T.-J."/>
            <person name="Yu Y."/>
            <person name="Kim N.-H."/>
            <person name="Lee O.R."/>
            <person name="Lee T.-H."/>
            <person name="Bashyal P."/>
            <person name="Kim T.-S."/>
            <person name="Lee W.-H."/>
            <person name="Kawkins C."/>
            <person name="Kim C.-K."/>
            <person name="Kim J.S."/>
            <person name="Ahn B.O."/>
            <person name="Rhee S.Y."/>
            <person name="Sohng J.K."/>
        </authorList>
    </citation>
    <scope>NUCLEOTIDE SEQUENCE</scope>
    <source>
        <tissue evidence="5">Leaf</tissue>
    </source>
</reference>
<proteinExistence type="inferred from homology"/>
<dbReference type="InterPro" id="IPR004883">
    <property type="entry name" value="LOB"/>
</dbReference>